<organism evidence="1">
    <name type="scientific">Bactrocera dorsalis</name>
    <name type="common">Oriental fruit fly</name>
    <name type="synonym">Dacus dorsalis</name>
    <dbReference type="NCBI Taxonomy" id="27457"/>
    <lineage>
        <taxon>Eukaryota</taxon>
        <taxon>Metazoa</taxon>
        <taxon>Ecdysozoa</taxon>
        <taxon>Arthropoda</taxon>
        <taxon>Hexapoda</taxon>
        <taxon>Insecta</taxon>
        <taxon>Pterygota</taxon>
        <taxon>Neoptera</taxon>
        <taxon>Endopterygota</taxon>
        <taxon>Diptera</taxon>
        <taxon>Brachycera</taxon>
        <taxon>Muscomorpha</taxon>
        <taxon>Tephritoidea</taxon>
        <taxon>Tephritidae</taxon>
        <taxon>Bactrocera</taxon>
        <taxon>Bactrocera</taxon>
    </lineage>
</organism>
<evidence type="ECO:0000313" key="1">
    <source>
        <dbReference type="EMBL" id="JAC35421.1"/>
    </source>
</evidence>
<dbReference type="AlphaFoldDB" id="A0A034UWQ7"/>
<accession>A0A034UWQ7</accession>
<protein>
    <submittedName>
        <fullName evidence="1">Uncharacterized protein</fullName>
    </submittedName>
</protein>
<dbReference type="EMBL" id="GAKP01023537">
    <property type="protein sequence ID" value="JAC35421.1"/>
    <property type="molecule type" value="Transcribed_RNA"/>
</dbReference>
<name>A0A034UWQ7_BACDO</name>
<reference evidence="1" key="1">
    <citation type="journal article" date="2014" name="BMC Genomics">
        <title>Characterizing the developmental transcriptome of the oriental fruit fly, Bactrocera dorsalis (Diptera: Tephritidae) through comparative genomic analysis with Drosophila melanogaster utilizing modENCODE datasets.</title>
        <authorList>
            <person name="Geib S.M."/>
            <person name="Calla B."/>
            <person name="Hall B."/>
            <person name="Hou S."/>
            <person name="Manoukis N.C."/>
        </authorList>
    </citation>
    <scope>NUCLEOTIDE SEQUENCE</scope>
    <source>
        <strain evidence="1">Punador</strain>
    </source>
</reference>
<sequence length="103" mass="11368">PCIQDLLKNVEAAKGRLKQSNSKSDNDKFIIKIAVEFRVCFPLANAIIFIIFPGIPTIINIIQAIEANIKSLSEYPSNNSTPDTSFLMDEILKAIAVYAKTTP</sequence>
<feature type="non-terminal residue" evidence="1">
    <location>
        <position position="1"/>
    </location>
</feature>
<proteinExistence type="predicted"/>